<dbReference type="InterPro" id="IPR051598">
    <property type="entry name" value="TSUP/Inactive_protease-like"/>
</dbReference>
<dbReference type="RefSeq" id="WP_055518166.1">
    <property type="nucleotide sequence ID" value="NZ_AP023440.1"/>
</dbReference>
<dbReference type="AlphaFoldDB" id="A0A7G1NUJ4"/>
<protein>
    <recommendedName>
        <fullName evidence="6">Probable membrane transporter protein</fullName>
    </recommendedName>
</protein>
<sequence length="283" mass="27683">MGSNSEHTTGSPLGAAGAGSIGAVGGVVSGLFGGGSGVFFVPALDRFARLPRAVVHGTATTANIAVCVVGAAVYALAGGAVDLRAGTGMTIGGIIGGFFGTDIVSRLPDRVLRLLFTAVVLLTAAKLYLDAAGLDPLGGHAAVSPTLLASVWFVVPVTVLTGIVIGAWAAALGLGGGLLAVPALVVLFGADLHTAAGTSLLLFVPNSVVGAVVHLRNGTASPSISSYLSLGAIPGAAAGALLALVLNSVVLSVVFATFALAMGIREILQLARHQPAPASSPPS</sequence>
<keyword evidence="3 6" id="KW-0812">Transmembrane</keyword>
<keyword evidence="4 6" id="KW-1133">Transmembrane helix</keyword>
<proteinExistence type="inferred from homology"/>
<keyword evidence="5 6" id="KW-0472">Membrane</keyword>
<keyword evidence="8" id="KW-1185">Reference proteome</keyword>
<gene>
    <name evidence="7" type="ORF">GCM10017557_16870</name>
</gene>
<evidence type="ECO:0000313" key="7">
    <source>
        <dbReference type="EMBL" id="BCL26828.1"/>
    </source>
</evidence>
<evidence type="ECO:0000313" key="8">
    <source>
        <dbReference type="Proteomes" id="UP000516444"/>
    </source>
</evidence>
<dbReference type="PANTHER" id="PTHR43701">
    <property type="entry name" value="MEMBRANE TRANSPORTER PROTEIN MJ0441-RELATED"/>
    <property type="match status" value="1"/>
</dbReference>
<feature type="transmembrane region" description="Helical" evidence="6">
    <location>
        <begin position="83"/>
        <end position="104"/>
    </location>
</feature>
<dbReference type="OrthoDB" id="3578006at2"/>
<feature type="transmembrane region" description="Helical" evidence="6">
    <location>
        <begin position="20"/>
        <end position="41"/>
    </location>
</feature>
<reference evidence="7 8" key="1">
    <citation type="journal article" date="2014" name="Int. J. Syst. Evol. Microbiol.">
        <title>Complete genome sequence of Corynebacterium casei LMG S-19264T (=DSM 44701T), isolated from a smear-ripened cheese.</title>
        <authorList>
            <consortium name="US DOE Joint Genome Institute (JGI-PGF)"/>
            <person name="Walter F."/>
            <person name="Albersmeier A."/>
            <person name="Kalinowski J."/>
            <person name="Ruckert C."/>
        </authorList>
    </citation>
    <scope>NUCLEOTIDE SEQUENCE [LARGE SCALE GENOMIC DNA]</scope>
    <source>
        <strain evidence="7 8">JCM 4677</strain>
    </source>
</reference>
<evidence type="ECO:0000256" key="3">
    <source>
        <dbReference type="ARBA" id="ARBA00022692"/>
    </source>
</evidence>
<feature type="transmembrane region" description="Helical" evidence="6">
    <location>
        <begin position="178"/>
        <end position="204"/>
    </location>
</feature>
<organism evidence="7 8">
    <name type="scientific">Streptomyces aurantiacus</name>
    <dbReference type="NCBI Taxonomy" id="47760"/>
    <lineage>
        <taxon>Bacteria</taxon>
        <taxon>Bacillati</taxon>
        <taxon>Actinomycetota</taxon>
        <taxon>Actinomycetes</taxon>
        <taxon>Kitasatosporales</taxon>
        <taxon>Streptomycetaceae</taxon>
        <taxon>Streptomyces</taxon>
        <taxon>Streptomyces aurantiacus group</taxon>
    </lineage>
</organism>
<evidence type="ECO:0000256" key="4">
    <source>
        <dbReference type="ARBA" id="ARBA00022989"/>
    </source>
</evidence>
<feature type="transmembrane region" description="Helical" evidence="6">
    <location>
        <begin position="149"/>
        <end position="171"/>
    </location>
</feature>
<dbReference type="Pfam" id="PF01925">
    <property type="entry name" value="TauE"/>
    <property type="match status" value="2"/>
</dbReference>
<feature type="transmembrane region" description="Helical" evidence="6">
    <location>
        <begin position="53"/>
        <end position="77"/>
    </location>
</feature>
<evidence type="ECO:0000256" key="2">
    <source>
        <dbReference type="ARBA" id="ARBA00009142"/>
    </source>
</evidence>
<dbReference type="Proteomes" id="UP000516444">
    <property type="component" value="Chromosome"/>
</dbReference>
<name>A0A7G1NUJ4_9ACTN</name>
<evidence type="ECO:0000256" key="1">
    <source>
        <dbReference type="ARBA" id="ARBA00004141"/>
    </source>
</evidence>
<evidence type="ECO:0000256" key="6">
    <source>
        <dbReference type="RuleBase" id="RU363041"/>
    </source>
</evidence>
<accession>A0A7G1NUJ4</accession>
<dbReference type="InterPro" id="IPR002781">
    <property type="entry name" value="TM_pro_TauE-like"/>
</dbReference>
<dbReference type="GO" id="GO:0005886">
    <property type="term" value="C:plasma membrane"/>
    <property type="evidence" value="ECO:0007669"/>
    <property type="project" value="UniProtKB-SubCell"/>
</dbReference>
<feature type="transmembrane region" description="Helical" evidence="6">
    <location>
        <begin position="111"/>
        <end position="129"/>
    </location>
</feature>
<comment type="similarity">
    <text evidence="2 6">Belongs to the 4-toluene sulfonate uptake permease (TSUP) (TC 2.A.102) family.</text>
</comment>
<dbReference type="EMBL" id="AP023440">
    <property type="protein sequence ID" value="BCL26828.1"/>
    <property type="molecule type" value="Genomic_DNA"/>
</dbReference>
<keyword evidence="6" id="KW-1003">Cell membrane</keyword>
<comment type="subcellular location">
    <subcellularLocation>
        <location evidence="6">Cell membrane</location>
        <topology evidence="6">Multi-pass membrane protein</topology>
    </subcellularLocation>
    <subcellularLocation>
        <location evidence="1">Membrane</location>
        <topology evidence="1">Multi-pass membrane protein</topology>
    </subcellularLocation>
</comment>
<dbReference type="KEGG" id="sgm:GCM10017557_16870"/>
<dbReference type="PANTHER" id="PTHR43701:SF2">
    <property type="entry name" value="MEMBRANE TRANSPORTER PROTEIN YJNA-RELATED"/>
    <property type="match status" value="1"/>
</dbReference>
<feature type="transmembrane region" description="Helical" evidence="6">
    <location>
        <begin position="236"/>
        <end position="264"/>
    </location>
</feature>
<evidence type="ECO:0000256" key="5">
    <source>
        <dbReference type="ARBA" id="ARBA00023136"/>
    </source>
</evidence>